<evidence type="ECO:0000313" key="3">
    <source>
        <dbReference type="EMBL" id="CAA7036407.1"/>
    </source>
</evidence>
<evidence type="ECO:0008006" key="6">
    <source>
        <dbReference type="Google" id="ProtNLM"/>
    </source>
</evidence>
<sequence>MACGTLVMGLCRDGRVERRYELFMEMKEKQVDKAYKLFQIAMEEEVEPGFETLSPIMVGYVAMKRLSDFLSLIVRRMCSRFCLIRIRKLRIVRRRMEKRGDS</sequence>
<keyword evidence="5" id="KW-1185">Reference proteome</keyword>
<evidence type="ECO:0000256" key="1">
    <source>
        <dbReference type="ARBA" id="ARBA00022737"/>
    </source>
</evidence>
<dbReference type="EMBL" id="CACVBM020001163">
    <property type="protein sequence ID" value="CAA7036407.1"/>
    <property type="molecule type" value="Genomic_DNA"/>
</dbReference>
<dbReference type="InterPro" id="IPR002885">
    <property type="entry name" value="PPR_rpt"/>
</dbReference>
<dbReference type="PROSITE" id="PS51375">
    <property type="entry name" value="PPR"/>
    <property type="match status" value="1"/>
</dbReference>
<dbReference type="Gene3D" id="1.25.40.10">
    <property type="entry name" value="Tetratricopeptide repeat domain"/>
    <property type="match status" value="1"/>
</dbReference>
<dbReference type="InterPro" id="IPR011990">
    <property type="entry name" value="TPR-like_helical_dom_sf"/>
</dbReference>
<keyword evidence="1" id="KW-0677">Repeat</keyword>
<dbReference type="AlphaFoldDB" id="A0A6D2J8U4"/>
<evidence type="ECO:0000313" key="5">
    <source>
        <dbReference type="Proteomes" id="UP000467841"/>
    </source>
</evidence>
<dbReference type="EMBL" id="CACVBM020001163">
    <property type="protein sequence ID" value="CAA7036411.1"/>
    <property type="molecule type" value="Genomic_DNA"/>
</dbReference>
<accession>A0A6D2J8U4</accession>
<protein>
    <recommendedName>
        <fullName evidence="6">Pentacotripeptide-repeat region of PRORP domain-containing protein</fullName>
    </recommendedName>
</protein>
<reference evidence="3 5" key="1">
    <citation type="submission" date="2020-01" db="EMBL/GenBank/DDBJ databases">
        <authorList>
            <person name="Mishra B."/>
        </authorList>
    </citation>
    <scope>NUCLEOTIDE SEQUENCE [LARGE SCALE GENOMIC DNA]</scope>
</reference>
<evidence type="ECO:0000313" key="4">
    <source>
        <dbReference type="EMBL" id="CAA7036411.1"/>
    </source>
</evidence>
<gene>
    <name evidence="3" type="ORF">MERR_LOCUS23642</name>
    <name evidence="4" type="ORF">MERR_LOCUS23646</name>
</gene>
<feature type="repeat" description="PPR" evidence="2">
    <location>
        <begin position="1"/>
        <end position="33"/>
    </location>
</feature>
<proteinExistence type="predicted"/>
<dbReference type="OrthoDB" id="185373at2759"/>
<dbReference type="Proteomes" id="UP000467841">
    <property type="component" value="Unassembled WGS sequence"/>
</dbReference>
<evidence type="ECO:0000256" key="2">
    <source>
        <dbReference type="PROSITE-ProRule" id="PRU00708"/>
    </source>
</evidence>
<organism evidence="3 5">
    <name type="scientific">Microthlaspi erraticum</name>
    <dbReference type="NCBI Taxonomy" id="1685480"/>
    <lineage>
        <taxon>Eukaryota</taxon>
        <taxon>Viridiplantae</taxon>
        <taxon>Streptophyta</taxon>
        <taxon>Embryophyta</taxon>
        <taxon>Tracheophyta</taxon>
        <taxon>Spermatophyta</taxon>
        <taxon>Magnoliopsida</taxon>
        <taxon>eudicotyledons</taxon>
        <taxon>Gunneridae</taxon>
        <taxon>Pentapetalae</taxon>
        <taxon>rosids</taxon>
        <taxon>malvids</taxon>
        <taxon>Brassicales</taxon>
        <taxon>Brassicaceae</taxon>
        <taxon>Coluteocarpeae</taxon>
        <taxon>Microthlaspi</taxon>
    </lineage>
</organism>
<name>A0A6D2J8U4_9BRAS</name>